<dbReference type="Proteomes" id="UP001595887">
    <property type="component" value="Unassembled WGS sequence"/>
</dbReference>
<evidence type="ECO:0000256" key="1">
    <source>
        <dbReference type="ARBA" id="ARBA00009998"/>
    </source>
</evidence>
<dbReference type="InterPro" id="IPR003761">
    <property type="entry name" value="Exonuc_VII_S"/>
</dbReference>
<comment type="similarity">
    <text evidence="1 6">Belongs to the XseB family.</text>
</comment>
<name>A0ABV8RLF1_9SPHN</name>
<dbReference type="Pfam" id="PF02609">
    <property type="entry name" value="Exonuc_VII_S"/>
    <property type="match status" value="1"/>
</dbReference>
<keyword evidence="4 6" id="KW-0378">Hydrolase</keyword>
<evidence type="ECO:0000313" key="8">
    <source>
        <dbReference type="Proteomes" id="UP001595887"/>
    </source>
</evidence>
<reference evidence="8" key="1">
    <citation type="journal article" date="2019" name="Int. J. Syst. Evol. Microbiol.">
        <title>The Global Catalogue of Microorganisms (GCM) 10K type strain sequencing project: providing services to taxonomists for standard genome sequencing and annotation.</title>
        <authorList>
            <consortium name="The Broad Institute Genomics Platform"/>
            <consortium name="The Broad Institute Genome Sequencing Center for Infectious Disease"/>
            <person name="Wu L."/>
            <person name="Ma J."/>
        </authorList>
    </citation>
    <scope>NUCLEOTIDE SEQUENCE [LARGE SCALE GENOMIC DNA]</scope>
    <source>
        <strain evidence="8">CECT 8531</strain>
    </source>
</reference>
<comment type="caution">
    <text evidence="7">The sequence shown here is derived from an EMBL/GenBank/DDBJ whole genome shotgun (WGS) entry which is preliminary data.</text>
</comment>
<dbReference type="EMBL" id="JBHSDH010000013">
    <property type="protein sequence ID" value="MFC4293111.1"/>
    <property type="molecule type" value="Genomic_DNA"/>
</dbReference>
<evidence type="ECO:0000256" key="3">
    <source>
        <dbReference type="ARBA" id="ARBA00022722"/>
    </source>
</evidence>
<dbReference type="EC" id="3.1.11.6" evidence="6"/>
<dbReference type="PANTHER" id="PTHR34137">
    <property type="entry name" value="EXODEOXYRIBONUCLEASE 7 SMALL SUBUNIT"/>
    <property type="match status" value="1"/>
</dbReference>
<keyword evidence="3 6" id="KW-0540">Nuclease</keyword>
<accession>A0ABV8RLF1</accession>
<dbReference type="GO" id="GO:0008855">
    <property type="term" value="F:exodeoxyribonuclease VII activity"/>
    <property type="evidence" value="ECO:0007669"/>
    <property type="project" value="UniProtKB-EC"/>
</dbReference>
<dbReference type="SUPFAM" id="SSF116842">
    <property type="entry name" value="XseB-like"/>
    <property type="match status" value="1"/>
</dbReference>
<dbReference type="InterPro" id="IPR037004">
    <property type="entry name" value="Exonuc_VII_ssu_sf"/>
</dbReference>
<dbReference type="Gene3D" id="1.10.287.1040">
    <property type="entry name" value="Exonuclease VII, small subunit"/>
    <property type="match status" value="1"/>
</dbReference>
<dbReference type="NCBIfam" id="NF002139">
    <property type="entry name" value="PRK00977.1-3"/>
    <property type="match status" value="1"/>
</dbReference>
<evidence type="ECO:0000256" key="6">
    <source>
        <dbReference type="HAMAP-Rule" id="MF_00337"/>
    </source>
</evidence>
<comment type="subcellular location">
    <subcellularLocation>
        <location evidence="6">Cytoplasm</location>
    </subcellularLocation>
</comment>
<keyword evidence="2 6" id="KW-0963">Cytoplasm</keyword>
<keyword evidence="8" id="KW-1185">Reference proteome</keyword>
<comment type="subunit">
    <text evidence="6">Heterooligomer composed of large and small subunits.</text>
</comment>
<comment type="function">
    <text evidence="6">Bidirectionally degrades single-stranded DNA into large acid-insoluble oligonucleotides, which are then degraded further into small acid-soluble oligonucleotides.</text>
</comment>
<dbReference type="PANTHER" id="PTHR34137:SF1">
    <property type="entry name" value="EXODEOXYRIBONUCLEASE 7 SMALL SUBUNIT"/>
    <property type="match status" value="1"/>
</dbReference>
<sequence length="83" mass="8884">MNDDAQSADQALNFEEALKALEAIVHKLESGEAPLDESIALYERGNALRELCQKRLEAAKAKIEAISLGAGGTPVGTEPFDQD</sequence>
<dbReference type="NCBIfam" id="TIGR01280">
    <property type="entry name" value="xseB"/>
    <property type="match status" value="1"/>
</dbReference>
<evidence type="ECO:0000313" key="7">
    <source>
        <dbReference type="EMBL" id="MFC4293111.1"/>
    </source>
</evidence>
<dbReference type="RefSeq" id="WP_381424363.1">
    <property type="nucleotide sequence ID" value="NZ_JBHSDH010000013.1"/>
</dbReference>
<protein>
    <recommendedName>
        <fullName evidence="6">Exodeoxyribonuclease 7 small subunit</fullName>
        <ecNumber evidence="6">3.1.11.6</ecNumber>
    </recommendedName>
    <alternativeName>
        <fullName evidence="6">Exodeoxyribonuclease VII small subunit</fullName>
        <shortName evidence="6">Exonuclease VII small subunit</shortName>
    </alternativeName>
</protein>
<evidence type="ECO:0000256" key="4">
    <source>
        <dbReference type="ARBA" id="ARBA00022801"/>
    </source>
</evidence>
<comment type="catalytic activity">
    <reaction evidence="6">
        <text>Exonucleolytic cleavage in either 5'- to 3'- or 3'- to 5'-direction to yield nucleoside 5'-phosphates.</text>
        <dbReference type="EC" id="3.1.11.6"/>
    </reaction>
</comment>
<organism evidence="7 8">
    <name type="scientific">Sphingorhabdus arenilitoris</name>
    <dbReference type="NCBI Taxonomy" id="1490041"/>
    <lineage>
        <taxon>Bacteria</taxon>
        <taxon>Pseudomonadati</taxon>
        <taxon>Pseudomonadota</taxon>
        <taxon>Alphaproteobacteria</taxon>
        <taxon>Sphingomonadales</taxon>
        <taxon>Sphingomonadaceae</taxon>
        <taxon>Sphingorhabdus</taxon>
    </lineage>
</organism>
<dbReference type="HAMAP" id="MF_00337">
    <property type="entry name" value="Exonuc_7_S"/>
    <property type="match status" value="1"/>
</dbReference>
<evidence type="ECO:0000256" key="5">
    <source>
        <dbReference type="ARBA" id="ARBA00022839"/>
    </source>
</evidence>
<keyword evidence="5 6" id="KW-0269">Exonuclease</keyword>
<evidence type="ECO:0000256" key="2">
    <source>
        <dbReference type="ARBA" id="ARBA00022490"/>
    </source>
</evidence>
<proteinExistence type="inferred from homology"/>
<gene>
    <name evidence="6" type="primary">xseB</name>
    <name evidence="7" type="ORF">ACFOWX_11860</name>
</gene>